<dbReference type="Gene3D" id="1.10.10.10">
    <property type="entry name" value="Winged helix-like DNA-binding domain superfamily/Winged helix DNA-binding domain"/>
    <property type="match status" value="1"/>
</dbReference>
<keyword evidence="4" id="KW-1185">Reference proteome</keyword>
<evidence type="ECO:0000313" key="4">
    <source>
        <dbReference type="Proteomes" id="UP000001732"/>
    </source>
</evidence>
<evidence type="ECO:0000313" key="3">
    <source>
        <dbReference type="EMBL" id="ACI17987.1"/>
    </source>
</evidence>
<dbReference type="InterPro" id="IPR013324">
    <property type="entry name" value="RNA_pol_sigma_r3/r4-like"/>
</dbReference>
<protein>
    <submittedName>
        <fullName evidence="3">Uncharacterized protein</fullName>
    </submittedName>
</protein>
<dbReference type="OrthoDB" id="6392at2"/>
<accession>B5Y8E8</accession>
<sequence>MVDKEKVDRYVRLLDLYGKLLGKTEYEVAQAYLYYGLSVIEIASQRGTSRQAVAKQLDSAVRKLEQIEENVGFLRFVDRIVDELPESERQRVMRILEEN</sequence>
<organism evidence="3 4">
    <name type="scientific">Coprothermobacter proteolyticus (strain ATCC 35245 / DSM 5265 / OCM 4 / BT)</name>
    <dbReference type="NCBI Taxonomy" id="309798"/>
    <lineage>
        <taxon>Bacteria</taxon>
        <taxon>Pseudomonadati</taxon>
        <taxon>Coprothermobacterota</taxon>
        <taxon>Coprothermobacteria</taxon>
        <taxon>Coprothermobacterales</taxon>
        <taxon>Coprothermobacteraceae</taxon>
        <taxon>Coprothermobacter</taxon>
    </lineage>
</organism>
<evidence type="ECO:0000256" key="1">
    <source>
        <dbReference type="ARBA" id="ARBA00008720"/>
    </source>
</evidence>
<dbReference type="Proteomes" id="UP000001732">
    <property type="component" value="Chromosome"/>
</dbReference>
<gene>
    <name evidence="3" type="ordered locus">COPRO5265_0697</name>
</gene>
<reference evidence="4" key="1">
    <citation type="submission" date="2008-08" db="EMBL/GenBank/DDBJ databases">
        <title>The complete genome sequence of Coprothermobacter proteolyticus strain ATCC 5245 / DSM 5265 / BT.</title>
        <authorList>
            <person name="Dodson R.J."/>
            <person name="Durkin A.S."/>
            <person name="Wu M."/>
            <person name="Eisen J."/>
            <person name="Sutton G."/>
        </authorList>
    </citation>
    <scope>NUCLEOTIDE SEQUENCE [LARGE SCALE GENOMIC DNA]</scope>
    <source>
        <strain evidence="4">ATCC 35245 / DSM 5265 / OCM 4 / BT</strain>
    </source>
</reference>
<dbReference type="Pfam" id="PF04297">
    <property type="entry name" value="UPF0122"/>
    <property type="match status" value="1"/>
</dbReference>
<dbReference type="InterPro" id="IPR007394">
    <property type="entry name" value="UPF0122"/>
</dbReference>
<dbReference type="EMBL" id="CP001145">
    <property type="protein sequence ID" value="ACI17987.1"/>
    <property type="molecule type" value="Genomic_DNA"/>
</dbReference>
<comment type="similarity">
    <text evidence="1">Belongs to the UPF0122 family.</text>
</comment>
<dbReference type="RefSeq" id="WP_012544638.1">
    <property type="nucleotide sequence ID" value="NC_011295.1"/>
</dbReference>
<dbReference type="SUPFAM" id="SSF88659">
    <property type="entry name" value="Sigma3 and sigma4 domains of RNA polymerase sigma factors"/>
    <property type="match status" value="1"/>
</dbReference>
<comment type="function">
    <text evidence="2">Might take part in the signal recognition particle (SRP) pathway. This is inferred from the conservation of its genetic proximity to ftsY/ffh. May be a regulatory protein.</text>
</comment>
<dbReference type="HOGENOM" id="CLU_2315478_0_0_9"/>
<dbReference type="STRING" id="309798.COPRO5265_0697"/>
<proteinExistence type="inferred from homology"/>
<dbReference type="AlphaFoldDB" id="B5Y8E8"/>
<dbReference type="KEGG" id="cpo:COPRO5265_0697"/>
<dbReference type="InterPro" id="IPR036388">
    <property type="entry name" value="WH-like_DNA-bd_sf"/>
</dbReference>
<evidence type="ECO:0000256" key="2">
    <source>
        <dbReference type="ARBA" id="ARBA00024764"/>
    </source>
</evidence>
<name>B5Y8E8_COPPD</name>
<reference evidence="3 4" key="2">
    <citation type="journal article" date="2014" name="Genome Announc.">
        <title>Complete Genome Sequence of Coprothermobacter proteolyticus DSM 5265.</title>
        <authorList>
            <person name="Alexiev A."/>
            <person name="Coil D.A."/>
            <person name="Badger J.H."/>
            <person name="Enticknap J."/>
            <person name="Ward N."/>
            <person name="Robb F.T."/>
            <person name="Eisen J.A."/>
        </authorList>
    </citation>
    <scope>NUCLEOTIDE SEQUENCE [LARGE SCALE GENOMIC DNA]</scope>
    <source>
        <strain evidence="4">ATCC 35245 / DSM 5265 / OCM 4 / BT</strain>
    </source>
</reference>